<dbReference type="InterPro" id="IPR045566">
    <property type="entry name" value="SegE-like_GIY-YIG"/>
</dbReference>
<sequence length="143" mass="17241">MLMNWQYNGEVFTDVPKGMEGFVYIITNLTNNKKYIGKKHFWTRQKDRKTGRRKTLESDWKNYFGSCDELNEDVKKLGKEHFLREILYLCPHKKSMSYYETYEQFNRNVLMSEEYYNTNIGGTFYMSESERIYGAALKSSKYY</sequence>
<dbReference type="Proteomes" id="UP000664915">
    <property type="component" value="Segment"/>
</dbReference>
<keyword evidence="3" id="KW-1185">Reference proteome</keyword>
<evidence type="ECO:0000313" key="3">
    <source>
        <dbReference type="Proteomes" id="UP000664915"/>
    </source>
</evidence>
<dbReference type="Pfam" id="PF19835">
    <property type="entry name" value="SegE_GIY-YIG"/>
    <property type="match status" value="1"/>
</dbReference>
<dbReference type="Gene3D" id="3.40.1440.10">
    <property type="entry name" value="GIY-YIG endonuclease"/>
    <property type="match status" value="1"/>
</dbReference>
<dbReference type="KEGG" id="vg:77946442"/>
<dbReference type="InterPro" id="IPR035901">
    <property type="entry name" value="GIY-YIG_endonuc_sf"/>
</dbReference>
<protein>
    <submittedName>
        <fullName evidence="2">NAD synthetase</fullName>
    </submittedName>
</protein>
<dbReference type="GeneID" id="77946442"/>
<organism evidence="2 3">
    <name type="scientific">Synechococcus phage S-SRM01</name>
    <dbReference type="NCBI Taxonomy" id="2781608"/>
    <lineage>
        <taxon>Viruses</taxon>
        <taxon>Duplodnaviria</taxon>
        <taxon>Heunggongvirae</taxon>
        <taxon>Uroviricota</taxon>
        <taxon>Caudoviricetes</taxon>
        <taxon>Pantevenvirales</taxon>
        <taxon>Kyanoviridae</taxon>
        <taxon>Serangoonvirus</taxon>
        <taxon>Serangoonvirus essarone</taxon>
    </lineage>
</organism>
<feature type="domain" description="Putative endonuclease SegE-like GIY-YIG" evidence="1">
    <location>
        <begin position="5"/>
        <end position="120"/>
    </location>
</feature>
<dbReference type="RefSeq" id="YP_010670247.1">
    <property type="nucleotide sequence ID" value="NC_070963.1"/>
</dbReference>
<proteinExistence type="predicted"/>
<evidence type="ECO:0000259" key="1">
    <source>
        <dbReference type="Pfam" id="PF19835"/>
    </source>
</evidence>
<evidence type="ECO:0000313" key="2">
    <source>
        <dbReference type="EMBL" id="QPX48237.1"/>
    </source>
</evidence>
<dbReference type="EMBL" id="MW015081">
    <property type="protein sequence ID" value="QPX48237.1"/>
    <property type="molecule type" value="Genomic_DNA"/>
</dbReference>
<reference evidence="2" key="1">
    <citation type="submission" date="2020-09" db="EMBL/GenBank/DDBJ databases">
        <authorList>
            <person name="Zhang D."/>
            <person name="Hatherill J.R."/>
            <person name="Ramirez J.F."/>
            <person name="Edinger B."/>
            <person name="Balarin R."/>
            <person name="Sullivan A."/>
            <person name="Humpal K.M."/>
            <person name="Guseva A."/>
            <person name="Butela K.A."/>
            <person name="Garlena R.A."/>
            <person name="Russell D.A."/>
            <person name="Pope W.H."/>
            <person name="Jacobs-Sera D."/>
            <person name="Hatfull G.F."/>
        </authorList>
    </citation>
    <scope>NUCLEOTIDE SEQUENCE</scope>
</reference>
<dbReference type="SUPFAM" id="SSF82771">
    <property type="entry name" value="GIY-YIG endonuclease"/>
    <property type="match status" value="1"/>
</dbReference>
<accession>A0A879R3B0</accession>
<name>A0A879R3B0_9CAUD</name>